<proteinExistence type="predicted"/>
<evidence type="ECO:0000313" key="1">
    <source>
        <dbReference type="EMBL" id="RHK89054.1"/>
    </source>
</evidence>
<comment type="caution">
    <text evidence="1">The sequence shown here is derived from an EMBL/GenBank/DDBJ whole genome shotgun (WGS) entry which is preliminary data.</text>
</comment>
<accession>A0AB73Z9Y1</accession>
<dbReference type="Proteomes" id="UP000286392">
    <property type="component" value="Unassembled WGS sequence"/>
</dbReference>
<name>A0AB73Z9Y1_PHOVU</name>
<sequence length="100" mass="11858">MSEVEVPAVAKKIKTFFKKLAIFLKKLAVFFENDLIFLRNTLVFEHVVFIYVRISLYNCIGLWICTYVKECVLLDERNTCSLHFYVFTGDSHFRFGFRIC</sequence>
<dbReference type="EMBL" id="QROB01000008">
    <property type="protein sequence ID" value="RHK89054.1"/>
    <property type="molecule type" value="Genomic_DNA"/>
</dbReference>
<reference evidence="1 2" key="1">
    <citation type="submission" date="2018-08" db="EMBL/GenBank/DDBJ databases">
        <title>A genome reference for cultivated species of the human gut microbiota.</title>
        <authorList>
            <person name="Zou Y."/>
            <person name="Xue W."/>
            <person name="Luo G."/>
        </authorList>
    </citation>
    <scope>NUCLEOTIDE SEQUENCE [LARGE SCALE GENOMIC DNA]</scope>
    <source>
        <strain evidence="1 2">AF39-8AT</strain>
    </source>
</reference>
<evidence type="ECO:0000313" key="2">
    <source>
        <dbReference type="Proteomes" id="UP000286392"/>
    </source>
</evidence>
<dbReference type="AlphaFoldDB" id="A0AB73Z9Y1"/>
<gene>
    <name evidence="1" type="ORF">DW043_07270</name>
</gene>
<organism evidence="1 2">
    <name type="scientific">Phocaeicola vulgatus</name>
    <name type="common">Bacteroides vulgatus</name>
    <dbReference type="NCBI Taxonomy" id="821"/>
    <lineage>
        <taxon>Bacteria</taxon>
        <taxon>Pseudomonadati</taxon>
        <taxon>Bacteroidota</taxon>
        <taxon>Bacteroidia</taxon>
        <taxon>Bacteroidales</taxon>
        <taxon>Bacteroidaceae</taxon>
        <taxon>Phocaeicola</taxon>
    </lineage>
</organism>
<protein>
    <submittedName>
        <fullName evidence="1">Uncharacterized protein</fullName>
    </submittedName>
</protein>